<comment type="caution">
    <text evidence="2">The sequence shown here is derived from an EMBL/GenBank/DDBJ whole genome shotgun (WGS) entry which is preliminary data.</text>
</comment>
<feature type="region of interest" description="Disordered" evidence="1">
    <location>
        <begin position="31"/>
        <end position="112"/>
    </location>
</feature>
<accession>A0A397G163</accession>
<evidence type="ECO:0000313" key="2">
    <source>
        <dbReference type="EMBL" id="RHZ44685.1"/>
    </source>
</evidence>
<organism evidence="2 3">
    <name type="scientific">Diversispora epigaea</name>
    <dbReference type="NCBI Taxonomy" id="1348612"/>
    <lineage>
        <taxon>Eukaryota</taxon>
        <taxon>Fungi</taxon>
        <taxon>Fungi incertae sedis</taxon>
        <taxon>Mucoromycota</taxon>
        <taxon>Glomeromycotina</taxon>
        <taxon>Glomeromycetes</taxon>
        <taxon>Diversisporales</taxon>
        <taxon>Diversisporaceae</taxon>
        <taxon>Diversispora</taxon>
    </lineage>
</organism>
<dbReference type="Proteomes" id="UP000266861">
    <property type="component" value="Unassembled WGS sequence"/>
</dbReference>
<feature type="compositionally biased region" description="Basic and acidic residues" evidence="1">
    <location>
        <begin position="101"/>
        <end position="112"/>
    </location>
</feature>
<name>A0A397G163_9GLOM</name>
<dbReference type="STRING" id="1348612.A0A397G163"/>
<sequence>MSEELTQDDDMDLEINILRATENLGYDQVKYRGASENTGENERLREGNNESAIFDIGDHEEGDEFTKWDDEESTARASGGGSSSSQEPPVHQRFDDDDEDNAHIEQEISKLN</sequence>
<protein>
    <submittedName>
        <fullName evidence="2">Uncharacterized protein</fullName>
    </submittedName>
</protein>
<dbReference type="EMBL" id="PQFF01000566">
    <property type="protein sequence ID" value="RHZ44685.1"/>
    <property type="molecule type" value="Genomic_DNA"/>
</dbReference>
<proteinExistence type="predicted"/>
<evidence type="ECO:0000313" key="3">
    <source>
        <dbReference type="Proteomes" id="UP000266861"/>
    </source>
</evidence>
<evidence type="ECO:0000256" key="1">
    <source>
        <dbReference type="SAM" id="MobiDB-lite"/>
    </source>
</evidence>
<dbReference type="OrthoDB" id="2439502at2759"/>
<dbReference type="AlphaFoldDB" id="A0A397G163"/>
<feature type="compositionally biased region" description="Basic and acidic residues" evidence="1">
    <location>
        <begin position="56"/>
        <end position="68"/>
    </location>
</feature>
<gene>
    <name evidence="2" type="ORF">Glove_712g21</name>
</gene>
<keyword evidence="3" id="KW-1185">Reference proteome</keyword>
<reference evidence="2 3" key="1">
    <citation type="submission" date="2018-08" db="EMBL/GenBank/DDBJ databases">
        <title>Genome and evolution of the arbuscular mycorrhizal fungus Diversispora epigaea (formerly Glomus versiforme) and its bacterial endosymbionts.</title>
        <authorList>
            <person name="Sun X."/>
            <person name="Fei Z."/>
            <person name="Harrison M."/>
        </authorList>
    </citation>
    <scope>NUCLEOTIDE SEQUENCE [LARGE SCALE GENOMIC DNA]</scope>
    <source>
        <strain evidence="2 3">IT104</strain>
    </source>
</reference>